<reference evidence="4" key="1">
    <citation type="submission" date="2017-02" db="UniProtKB">
        <authorList>
            <consortium name="WormBaseParasite"/>
        </authorList>
    </citation>
    <scope>IDENTIFICATION</scope>
</reference>
<dbReference type="Proteomes" id="UP000267027">
    <property type="component" value="Unassembled WGS sequence"/>
</dbReference>
<name>A0A0R3PCL1_ANGCS</name>
<evidence type="ECO:0000313" key="3">
    <source>
        <dbReference type="Proteomes" id="UP000267027"/>
    </source>
</evidence>
<proteinExistence type="predicted"/>
<dbReference type="AlphaFoldDB" id="A0A0R3PCL1"/>
<dbReference type="EMBL" id="UYYA01000241">
    <property type="protein sequence ID" value="VDM53156.1"/>
    <property type="molecule type" value="Genomic_DNA"/>
</dbReference>
<feature type="region of interest" description="Disordered" evidence="1">
    <location>
        <begin position="49"/>
        <end position="75"/>
    </location>
</feature>
<keyword evidence="3" id="KW-1185">Reference proteome</keyword>
<reference evidence="2 3" key="2">
    <citation type="submission" date="2018-11" db="EMBL/GenBank/DDBJ databases">
        <authorList>
            <consortium name="Pathogen Informatics"/>
        </authorList>
    </citation>
    <scope>NUCLEOTIDE SEQUENCE [LARGE SCALE GENOMIC DNA]</scope>
    <source>
        <strain evidence="2 3">Costa Rica</strain>
    </source>
</reference>
<organism evidence="4">
    <name type="scientific">Angiostrongylus costaricensis</name>
    <name type="common">Nematode worm</name>
    <dbReference type="NCBI Taxonomy" id="334426"/>
    <lineage>
        <taxon>Eukaryota</taxon>
        <taxon>Metazoa</taxon>
        <taxon>Ecdysozoa</taxon>
        <taxon>Nematoda</taxon>
        <taxon>Chromadorea</taxon>
        <taxon>Rhabditida</taxon>
        <taxon>Rhabditina</taxon>
        <taxon>Rhabditomorpha</taxon>
        <taxon>Strongyloidea</taxon>
        <taxon>Metastrongylidae</taxon>
        <taxon>Angiostrongylus</taxon>
    </lineage>
</organism>
<accession>A0A0R3PCL1</accession>
<protein>
    <submittedName>
        <fullName evidence="4">VASt domain-containing protein</fullName>
    </submittedName>
</protein>
<feature type="compositionally biased region" description="Acidic residues" evidence="1">
    <location>
        <begin position="56"/>
        <end position="65"/>
    </location>
</feature>
<sequence length="212" mass="24306">EQTAPQITTTQPPFINRITTAAQLSFISRIITTTRPPFVTRSITNTAHNYHSAHDDDGDDNDDNENWPRRRRTSVNNFPSTSSFITDIRTTSNKFKYASNSIEVGNDYMLLLKSKLSCQKMIIFRQPDDELILRSISRAHRPPQRIVSAEIVCRSTAFLQGTFDWDMVQFSFRGFYKSSTLMTSTERTSRTTIRKLVEELDVNVKTASNHFG</sequence>
<evidence type="ECO:0000313" key="2">
    <source>
        <dbReference type="EMBL" id="VDM53156.1"/>
    </source>
</evidence>
<gene>
    <name evidence="2" type="ORF">ACOC_LOCUS1571</name>
</gene>
<dbReference type="WBParaSite" id="ACOC_0000157001-mRNA-1">
    <property type="protein sequence ID" value="ACOC_0000157001-mRNA-1"/>
    <property type="gene ID" value="ACOC_0000157001"/>
</dbReference>
<evidence type="ECO:0000256" key="1">
    <source>
        <dbReference type="SAM" id="MobiDB-lite"/>
    </source>
</evidence>
<evidence type="ECO:0000313" key="4">
    <source>
        <dbReference type="WBParaSite" id="ACOC_0000157001-mRNA-1"/>
    </source>
</evidence>